<dbReference type="OrthoDB" id="9829330at2"/>
<dbReference type="AlphaFoldDB" id="A0A4Q5LAJ0"/>
<proteinExistence type="predicted"/>
<evidence type="ECO:0008006" key="4">
    <source>
        <dbReference type="Google" id="ProtNLM"/>
    </source>
</evidence>
<dbReference type="EMBL" id="SEWE01000023">
    <property type="protein sequence ID" value="RYU78940.1"/>
    <property type="molecule type" value="Genomic_DNA"/>
</dbReference>
<reference evidence="2 3" key="1">
    <citation type="submission" date="2019-02" db="EMBL/GenBank/DDBJ databases">
        <title>Bacterial novel species isolated from soil.</title>
        <authorList>
            <person name="Jung H.-Y."/>
        </authorList>
    </citation>
    <scope>NUCLEOTIDE SEQUENCE [LARGE SCALE GENOMIC DNA]</scope>
    <source>
        <strain evidence="2 3">1-3-3-3</strain>
    </source>
</reference>
<sequence>MVHLRVTFLFILLLSISAFNSVSAQSISKVEIPLEYRSYSTEEAIKRVLAKPRLTKSRHVFPEDTTIVALAACSGTGLYRFGQGATDHTAGNLVVVVKADDELWYVQNMKSYSQHKSLVKAFWKGKADSTCMPETSLNQLQAKIAQLVEQNKRRVDTSTF</sequence>
<gene>
    <name evidence="2" type="ORF">EWM57_12210</name>
</gene>
<feature type="signal peptide" evidence="1">
    <location>
        <begin position="1"/>
        <end position="24"/>
    </location>
</feature>
<protein>
    <recommendedName>
        <fullName evidence="4">DUF4468 domain-containing protein</fullName>
    </recommendedName>
</protein>
<keyword evidence="3" id="KW-1185">Reference proteome</keyword>
<evidence type="ECO:0000256" key="1">
    <source>
        <dbReference type="SAM" id="SignalP"/>
    </source>
</evidence>
<evidence type="ECO:0000313" key="2">
    <source>
        <dbReference type="EMBL" id="RYU78940.1"/>
    </source>
</evidence>
<accession>A0A4Q5LAJ0</accession>
<dbReference type="RefSeq" id="WP_129921433.1">
    <property type="nucleotide sequence ID" value="NZ_SEWE01000023.1"/>
</dbReference>
<comment type="caution">
    <text evidence="2">The sequence shown here is derived from an EMBL/GenBank/DDBJ whole genome shotgun (WGS) entry which is preliminary data.</text>
</comment>
<feature type="chain" id="PRO_5020251442" description="DUF4468 domain-containing protein" evidence="1">
    <location>
        <begin position="25"/>
        <end position="160"/>
    </location>
</feature>
<organism evidence="2 3">
    <name type="scientific">Hymenobacter persicinus</name>
    <dbReference type="NCBI Taxonomy" id="2025506"/>
    <lineage>
        <taxon>Bacteria</taxon>
        <taxon>Pseudomonadati</taxon>
        <taxon>Bacteroidota</taxon>
        <taxon>Cytophagia</taxon>
        <taxon>Cytophagales</taxon>
        <taxon>Hymenobacteraceae</taxon>
        <taxon>Hymenobacter</taxon>
    </lineage>
</organism>
<name>A0A4Q5LAJ0_9BACT</name>
<evidence type="ECO:0000313" key="3">
    <source>
        <dbReference type="Proteomes" id="UP000294155"/>
    </source>
</evidence>
<keyword evidence="1" id="KW-0732">Signal</keyword>
<dbReference type="Proteomes" id="UP000294155">
    <property type="component" value="Unassembled WGS sequence"/>
</dbReference>